<sequence length="575" mass="64797">MAEPPPPDPAHLEEPQAATSPSFQPSTATSWLEKTQQVNAKLFMVKKLLFVVFLFGLDVRDLYYKIAWVGPMDSFSFKVGSTSILHTTPLVSAVTRDVRTQNAGEDVASGWSSFLSQCEDMYAFGDGGGPFFLSALANKCHFPATLSNGKVKVIPQLLLTSNLRVDALIWASCMLLHIGRRPSICQNHIATHFNDRYGFFTTQIKNSAVAPLESDAEAEILRLLDMLGTLYGCASPNLYRSEFVGFAAPQYRELLYGKEWLANDDISVLGQRFTIRQNTHSEYIIDYNEDLNQTSIQSKIAMNFSSTGPMYALMVVIDIALLLTHCYSFDEIVKWMLRPKYRALQQWIRDFETAENGVVHAPGSPPESKVSHGAVVLEEERFHSLFCASFYKHTNYLWLMRLTWVISWVIILPNSVVWTWSDSANEKFQAYLSSIKCWVLISGAIHFLWRTLVKIDERRAFQFVKGTYITNPEIVTIGAIAAAWLQDDVFLMCEKKWAIESQRVNDVTSFVGGYIAHGNTFQMANDYRTTTSLQILHILYGPLLRIILLSIGMVASWLIVKGDQISQGAKGRALI</sequence>
<dbReference type="EMBL" id="GL376625">
    <property type="status" value="NOT_ANNOTATED_CDS"/>
    <property type="molecule type" value="Genomic_DNA"/>
</dbReference>
<feature type="transmembrane region" description="Helical" evidence="2">
    <location>
        <begin position="538"/>
        <end position="560"/>
    </location>
</feature>
<dbReference type="AlphaFoldDB" id="K3WME9"/>
<feature type="transmembrane region" description="Helical" evidence="2">
    <location>
        <begin position="398"/>
        <end position="418"/>
    </location>
</feature>
<feature type="transmembrane region" description="Helical" evidence="2">
    <location>
        <begin position="310"/>
        <end position="329"/>
    </location>
</feature>
<dbReference type="HOGENOM" id="CLU_023714_0_0_1"/>
<feature type="compositionally biased region" description="Polar residues" evidence="1">
    <location>
        <begin position="17"/>
        <end position="26"/>
    </location>
</feature>
<evidence type="ECO:0000256" key="1">
    <source>
        <dbReference type="SAM" id="MobiDB-lite"/>
    </source>
</evidence>
<dbReference type="VEuPathDB" id="FungiDB:PYU1_G006129"/>
<dbReference type="InParanoid" id="K3WME9"/>
<feature type="transmembrane region" description="Helical" evidence="2">
    <location>
        <begin position="430"/>
        <end position="449"/>
    </location>
</feature>
<evidence type="ECO:0008006" key="5">
    <source>
        <dbReference type="Google" id="ProtNLM"/>
    </source>
</evidence>
<organism evidence="3 4">
    <name type="scientific">Globisporangium ultimum (strain ATCC 200006 / CBS 805.95 / DAOM BR144)</name>
    <name type="common">Pythium ultimum</name>
    <dbReference type="NCBI Taxonomy" id="431595"/>
    <lineage>
        <taxon>Eukaryota</taxon>
        <taxon>Sar</taxon>
        <taxon>Stramenopiles</taxon>
        <taxon>Oomycota</taxon>
        <taxon>Peronosporomycetes</taxon>
        <taxon>Pythiales</taxon>
        <taxon>Pythiaceae</taxon>
        <taxon>Globisporangium</taxon>
    </lineage>
</organism>
<reference evidence="4" key="2">
    <citation type="submission" date="2010-04" db="EMBL/GenBank/DDBJ databases">
        <authorList>
            <person name="Buell R."/>
            <person name="Hamilton J."/>
            <person name="Hostetler J."/>
        </authorList>
    </citation>
    <scope>NUCLEOTIDE SEQUENCE [LARGE SCALE GENOMIC DNA]</scope>
    <source>
        <strain evidence="4">DAOM:BR144</strain>
    </source>
</reference>
<reference evidence="4" key="1">
    <citation type="journal article" date="2010" name="Genome Biol.">
        <title>Genome sequence of the necrotrophic plant pathogen Pythium ultimum reveals original pathogenicity mechanisms and effector repertoire.</title>
        <authorList>
            <person name="Levesque C.A."/>
            <person name="Brouwer H."/>
            <person name="Cano L."/>
            <person name="Hamilton J.P."/>
            <person name="Holt C."/>
            <person name="Huitema E."/>
            <person name="Raffaele S."/>
            <person name="Robideau G.P."/>
            <person name="Thines M."/>
            <person name="Win J."/>
            <person name="Zerillo M.M."/>
            <person name="Beakes G.W."/>
            <person name="Boore J.L."/>
            <person name="Busam D."/>
            <person name="Dumas B."/>
            <person name="Ferriera S."/>
            <person name="Fuerstenberg S.I."/>
            <person name="Gachon C.M."/>
            <person name="Gaulin E."/>
            <person name="Govers F."/>
            <person name="Grenville-Briggs L."/>
            <person name="Horner N."/>
            <person name="Hostetler J."/>
            <person name="Jiang R.H."/>
            <person name="Johnson J."/>
            <person name="Krajaejun T."/>
            <person name="Lin H."/>
            <person name="Meijer H.J."/>
            <person name="Moore B."/>
            <person name="Morris P."/>
            <person name="Phuntmart V."/>
            <person name="Puiu D."/>
            <person name="Shetty J."/>
            <person name="Stajich J.E."/>
            <person name="Tripathy S."/>
            <person name="Wawra S."/>
            <person name="van West P."/>
            <person name="Whitty B.R."/>
            <person name="Coutinho P.M."/>
            <person name="Henrissat B."/>
            <person name="Martin F."/>
            <person name="Thomas P.D."/>
            <person name="Tyler B.M."/>
            <person name="De Vries R.P."/>
            <person name="Kamoun S."/>
            <person name="Yandell M."/>
            <person name="Tisserat N."/>
            <person name="Buell C.R."/>
        </authorList>
    </citation>
    <scope>NUCLEOTIDE SEQUENCE</scope>
    <source>
        <strain evidence="4">DAOM:BR144</strain>
    </source>
</reference>
<name>K3WME9_GLOUD</name>
<dbReference type="eggNOG" id="ENOG502RWE2">
    <property type="taxonomic scope" value="Eukaryota"/>
</dbReference>
<keyword evidence="4" id="KW-1185">Reference proteome</keyword>
<keyword evidence="2" id="KW-1133">Transmembrane helix</keyword>
<proteinExistence type="predicted"/>
<evidence type="ECO:0000256" key="2">
    <source>
        <dbReference type="SAM" id="Phobius"/>
    </source>
</evidence>
<evidence type="ECO:0000313" key="4">
    <source>
        <dbReference type="Proteomes" id="UP000019132"/>
    </source>
</evidence>
<keyword evidence="2" id="KW-0812">Transmembrane</keyword>
<evidence type="ECO:0000313" key="3">
    <source>
        <dbReference type="EnsemblProtists" id="PYU1_T006141"/>
    </source>
</evidence>
<reference evidence="3" key="3">
    <citation type="submission" date="2015-02" db="UniProtKB">
        <authorList>
            <consortium name="EnsemblProtists"/>
        </authorList>
    </citation>
    <scope>IDENTIFICATION</scope>
    <source>
        <strain evidence="3">DAOM BR144</strain>
    </source>
</reference>
<feature type="region of interest" description="Disordered" evidence="1">
    <location>
        <begin position="1"/>
        <end position="26"/>
    </location>
</feature>
<accession>K3WME9</accession>
<dbReference type="Proteomes" id="UP000019132">
    <property type="component" value="Unassembled WGS sequence"/>
</dbReference>
<protein>
    <recommendedName>
        <fullName evidence="5">Transmembrane protein</fullName>
    </recommendedName>
</protein>
<keyword evidence="2" id="KW-0472">Membrane</keyword>
<dbReference type="EnsemblProtists" id="PYU1_T006141">
    <property type="protein sequence ID" value="PYU1_T006141"/>
    <property type="gene ID" value="PYU1_G006129"/>
</dbReference>